<proteinExistence type="predicted"/>
<dbReference type="HOGENOM" id="CLU_3366742_0_0_6"/>
<protein>
    <submittedName>
        <fullName evidence="1">Uncharacterized protein</fullName>
    </submittedName>
</protein>
<organism evidence="1 2">
    <name type="scientific">Stutzerimonas stutzeri CCUG 29243</name>
    <dbReference type="NCBI Taxonomy" id="1196835"/>
    <lineage>
        <taxon>Bacteria</taxon>
        <taxon>Pseudomonadati</taxon>
        <taxon>Pseudomonadota</taxon>
        <taxon>Gammaproteobacteria</taxon>
        <taxon>Pseudomonadales</taxon>
        <taxon>Pseudomonadaceae</taxon>
        <taxon>Stutzerimonas</taxon>
    </lineage>
</organism>
<reference evidence="1 2" key="1">
    <citation type="journal article" date="2012" name="J. Bacteriol.">
        <title>Complete Genome Sequence of the Naphthalene-Degrading Bacterium Pseudomonas stutzeri AN10 (CCUG 29243).</title>
        <authorList>
            <person name="Brunet-Galmes I."/>
            <person name="Busquets A."/>
            <person name="Pena A."/>
            <person name="Gomila M."/>
            <person name="Nogales B."/>
            <person name="Garcia-Valdes E."/>
            <person name="Lalucat J."/>
            <person name="Bennasar A."/>
            <person name="Bosch R."/>
        </authorList>
    </citation>
    <scope>NUCLEOTIDE SEQUENCE [LARGE SCALE GENOMIC DNA]</scope>
    <source>
        <strain evidence="1 2">CCUG 29243</strain>
    </source>
</reference>
<gene>
    <name evidence="1" type="ORF">A458_13280</name>
</gene>
<dbReference type="Proteomes" id="UP000006063">
    <property type="component" value="Chromosome"/>
</dbReference>
<accession>I4CUY0</accession>
<sequence>MIEKLGEIALNDGEPSEIETVYPFCVSVTGWQFNI</sequence>
<evidence type="ECO:0000313" key="1">
    <source>
        <dbReference type="EMBL" id="AFM33887.1"/>
    </source>
</evidence>
<dbReference type="EMBL" id="CP003677">
    <property type="protein sequence ID" value="AFM33887.1"/>
    <property type="molecule type" value="Genomic_DNA"/>
</dbReference>
<evidence type="ECO:0000313" key="2">
    <source>
        <dbReference type="Proteomes" id="UP000006063"/>
    </source>
</evidence>
<name>I4CUY0_STUST</name>
<dbReference type="KEGG" id="psc:A458_13280"/>
<dbReference type="AlphaFoldDB" id="I4CUY0"/>
<dbReference type="eggNOG" id="ENOG5031BQU">
    <property type="taxonomic scope" value="Bacteria"/>
</dbReference>